<reference evidence="1 2" key="1">
    <citation type="submission" date="2015-09" db="EMBL/GenBank/DDBJ databases">
        <title>Sorangium comparison.</title>
        <authorList>
            <person name="Zaburannyi N."/>
            <person name="Bunk B."/>
            <person name="Overmann J."/>
            <person name="Mueller R."/>
        </authorList>
    </citation>
    <scope>NUCLEOTIDE SEQUENCE [LARGE SCALE GENOMIC DNA]</scope>
    <source>
        <strain evidence="1 2">So ce26</strain>
    </source>
</reference>
<accession>A0A2L0EHH1</accession>
<dbReference type="SUPFAM" id="SSF54909">
    <property type="entry name" value="Dimeric alpha+beta barrel"/>
    <property type="match status" value="1"/>
</dbReference>
<sequence length="95" mass="10323">MWPFAGAKELVAGDWLIQARSLDQAIGWVKRYPYPLGPDGEGEVEIREELEGPSPSGSLPAARRAGAQKKCLALSIPPAVVRRPSEARNEQLSVE</sequence>
<dbReference type="AlphaFoldDB" id="A0A2L0EHH1"/>
<dbReference type="EMBL" id="CP012673">
    <property type="protein sequence ID" value="AUX38744.1"/>
    <property type="molecule type" value="Genomic_DNA"/>
</dbReference>
<dbReference type="RefSeq" id="WP_234023268.1">
    <property type="nucleotide sequence ID" value="NZ_CP012673.1"/>
</dbReference>
<gene>
    <name evidence="1" type="ORF">SOCE26_001220</name>
</gene>
<evidence type="ECO:0000313" key="1">
    <source>
        <dbReference type="EMBL" id="AUX38744.1"/>
    </source>
</evidence>
<dbReference type="InterPro" id="IPR011008">
    <property type="entry name" value="Dimeric_a/b-barrel"/>
</dbReference>
<dbReference type="Gene3D" id="3.30.70.1060">
    <property type="entry name" value="Dimeric alpha+beta barrel"/>
    <property type="match status" value="1"/>
</dbReference>
<organism evidence="1 2">
    <name type="scientific">Sorangium cellulosum</name>
    <name type="common">Polyangium cellulosum</name>
    <dbReference type="NCBI Taxonomy" id="56"/>
    <lineage>
        <taxon>Bacteria</taxon>
        <taxon>Pseudomonadati</taxon>
        <taxon>Myxococcota</taxon>
        <taxon>Polyangia</taxon>
        <taxon>Polyangiales</taxon>
        <taxon>Polyangiaceae</taxon>
        <taxon>Sorangium</taxon>
    </lineage>
</organism>
<protein>
    <submittedName>
        <fullName evidence="1">Uncharacterized protein</fullName>
    </submittedName>
</protein>
<dbReference type="Proteomes" id="UP000238348">
    <property type="component" value="Chromosome"/>
</dbReference>
<evidence type="ECO:0000313" key="2">
    <source>
        <dbReference type="Proteomes" id="UP000238348"/>
    </source>
</evidence>
<proteinExistence type="predicted"/>
<name>A0A2L0EHH1_SORCE</name>